<comment type="caution">
    <text evidence="2">The sequence shown here is derived from an EMBL/GenBank/DDBJ whole genome shotgun (WGS) entry which is preliminary data.</text>
</comment>
<evidence type="ECO:0000256" key="1">
    <source>
        <dbReference type="SAM" id="MobiDB-lite"/>
    </source>
</evidence>
<accession>A0ABT2JUT6</accession>
<reference evidence="2 3" key="1">
    <citation type="submission" date="2021-10" db="EMBL/GenBank/DDBJ databases">
        <title>Streptomyces gossypii sp. nov., isolated from soil collected from cotton field.</title>
        <authorList>
            <person name="Ge X."/>
            <person name="Chen X."/>
            <person name="Liu W."/>
        </authorList>
    </citation>
    <scope>NUCLEOTIDE SEQUENCE [LARGE SCALE GENOMIC DNA]</scope>
    <source>
        <strain evidence="2 3">N2-109</strain>
    </source>
</reference>
<evidence type="ECO:0000313" key="3">
    <source>
        <dbReference type="Proteomes" id="UP001156389"/>
    </source>
</evidence>
<evidence type="ECO:0000313" key="2">
    <source>
        <dbReference type="EMBL" id="MCT2591115.1"/>
    </source>
</evidence>
<gene>
    <name evidence="2" type="ORF">LHJ74_14560</name>
</gene>
<name>A0ABT2JUT6_9ACTN</name>
<feature type="region of interest" description="Disordered" evidence="1">
    <location>
        <begin position="67"/>
        <end position="102"/>
    </location>
</feature>
<keyword evidence="3" id="KW-1185">Reference proteome</keyword>
<sequence>MTEPAQAHRPVNVRASAEAELPPDCSCGADVWCDRPRPAAVKGFGPAVPVVAYVAVEVRVHREYEAVVDAQPPRHSGHTGATVAQEATDASPDTGTPVRAGDGHTALRAELTALADAWDAGGQPFAADDLRAVLAAAAAGGAS</sequence>
<dbReference type="Proteomes" id="UP001156389">
    <property type="component" value="Unassembled WGS sequence"/>
</dbReference>
<dbReference type="EMBL" id="JAJAGO010000006">
    <property type="protein sequence ID" value="MCT2591115.1"/>
    <property type="molecule type" value="Genomic_DNA"/>
</dbReference>
<dbReference type="RefSeq" id="WP_260218440.1">
    <property type="nucleotide sequence ID" value="NZ_JAJAGO010000006.1"/>
</dbReference>
<organism evidence="2 3">
    <name type="scientific">Streptomyces gossypii</name>
    <dbReference type="NCBI Taxonomy" id="2883101"/>
    <lineage>
        <taxon>Bacteria</taxon>
        <taxon>Bacillati</taxon>
        <taxon>Actinomycetota</taxon>
        <taxon>Actinomycetes</taxon>
        <taxon>Kitasatosporales</taxon>
        <taxon>Streptomycetaceae</taxon>
        <taxon>Streptomyces</taxon>
    </lineage>
</organism>
<protein>
    <submittedName>
        <fullName evidence="2">Uncharacterized protein</fullName>
    </submittedName>
</protein>
<proteinExistence type="predicted"/>